<dbReference type="Proteomes" id="UP000242705">
    <property type="component" value="Unassembled WGS sequence"/>
</dbReference>
<sequence length="195" mass="21043">MVASNYRVRGAHVLFDDYGCGDRIQWSGTVMMALIGHWVKSLIIIVLLGNLAEFILPKGDLKKYAGLIVGLVLLLAMVSPIWSLMHQLQHSSAPSALLGPGTGANFTALVQQEQLAQAEAMVMSYPQVISCQLTRSSPLHYQALVKTSAPLATHTLSQYVQDALAITTGESASSLHVQLIVVNPALKRTVTQIKP</sequence>
<feature type="transmembrane region" description="Helical" evidence="1">
    <location>
        <begin position="64"/>
        <end position="85"/>
    </location>
</feature>
<accession>A0A2T2X3Z6</accession>
<keyword evidence="1" id="KW-0472">Membrane</keyword>
<name>A0A2T2X3Z6_SULTH</name>
<dbReference type="AlphaFoldDB" id="A0A2T2X3Z6"/>
<dbReference type="InterPro" id="IPR014245">
    <property type="entry name" value="Spore_III_AF"/>
</dbReference>
<keyword evidence="1" id="KW-1133">Transmembrane helix</keyword>
<dbReference type="EMBL" id="PXYX01000003">
    <property type="protein sequence ID" value="PSR29221.1"/>
    <property type="molecule type" value="Genomic_DNA"/>
</dbReference>
<dbReference type="Pfam" id="PF09581">
    <property type="entry name" value="Spore_III_AF"/>
    <property type="match status" value="1"/>
</dbReference>
<proteinExistence type="predicted"/>
<evidence type="ECO:0000313" key="2">
    <source>
        <dbReference type="EMBL" id="PSR29221.1"/>
    </source>
</evidence>
<protein>
    <submittedName>
        <fullName evidence="2">Sporulation protein</fullName>
    </submittedName>
</protein>
<reference evidence="2 3" key="1">
    <citation type="journal article" date="2014" name="BMC Genomics">
        <title>Comparison of environmental and isolate Sulfobacillus genomes reveals diverse carbon, sulfur, nitrogen, and hydrogen metabolisms.</title>
        <authorList>
            <person name="Justice N.B."/>
            <person name="Norman A."/>
            <person name="Brown C.T."/>
            <person name="Singh A."/>
            <person name="Thomas B.C."/>
            <person name="Banfield J.F."/>
        </authorList>
    </citation>
    <scope>NUCLEOTIDE SEQUENCE [LARGE SCALE GENOMIC DNA]</scope>
    <source>
        <strain evidence="2">AMDSBA5</strain>
    </source>
</reference>
<gene>
    <name evidence="2" type="ORF">C7B47_02565</name>
</gene>
<evidence type="ECO:0000313" key="3">
    <source>
        <dbReference type="Proteomes" id="UP000242705"/>
    </source>
</evidence>
<comment type="caution">
    <text evidence="2">The sequence shown here is derived from an EMBL/GenBank/DDBJ whole genome shotgun (WGS) entry which is preliminary data.</text>
</comment>
<keyword evidence="1" id="KW-0812">Transmembrane</keyword>
<feature type="transmembrane region" description="Helical" evidence="1">
    <location>
        <begin position="31"/>
        <end position="52"/>
    </location>
</feature>
<organism evidence="2 3">
    <name type="scientific">Sulfobacillus thermosulfidooxidans</name>
    <dbReference type="NCBI Taxonomy" id="28034"/>
    <lineage>
        <taxon>Bacteria</taxon>
        <taxon>Bacillati</taxon>
        <taxon>Bacillota</taxon>
        <taxon>Clostridia</taxon>
        <taxon>Eubacteriales</taxon>
        <taxon>Clostridiales Family XVII. Incertae Sedis</taxon>
        <taxon>Sulfobacillus</taxon>
    </lineage>
</organism>
<evidence type="ECO:0000256" key="1">
    <source>
        <dbReference type="SAM" id="Phobius"/>
    </source>
</evidence>